<dbReference type="GO" id="GO:0005886">
    <property type="term" value="C:plasma membrane"/>
    <property type="evidence" value="ECO:0007669"/>
    <property type="project" value="UniProtKB-SubCell"/>
</dbReference>
<feature type="compositionally biased region" description="Acidic residues" evidence="8">
    <location>
        <begin position="42"/>
        <end position="51"/>
    </location>
</feature>
<dbReference type="InterPro" id="IPR002549">
    <property type="entry name" value="AI-2E-like"/>
</dbReference>
<comment type="caution">
    <text evidence="10">The sequence shown here is derived from an EMBL/GenBank/DDBJ whole genome shotgun (WGS) entry which is preliminary data.</text>
</comment>
<dbReference type="RefSeq" id="WP_285332352.1">
    <property type="nucleotide sequence ID" value="NZ_JASODW010000001.1"/>
</dbReference>
<feature type="transmembrane region" description="Helical" evidence="9">
    <location>
        <begin position="406"/>
        <end position="424"/>
    </location>
</feature>
<dbReference type="PANTHER" id="PTHR21716">
    <property type="entry name" value="TRANSMEMBRANE PROTEIN"/>
    <property type="match status" value="1"/>
</dbReference>
<evidence type="ECO:0000256" key="4">
    <source>
        <dbReference type="ARBA" id="ARBA00022475"/>
    </source>
</evidence>
<evidence type="ECO:0000256" key="6">
    <source>
        <dbReference type="ARBA" id="ARBA00022989"/>
    </source>
</evidence>
<dbReference type="EMBL" id="JASODW010000001">
    <property type="protein sequence ID" value="MDK6274357.1"/>
    <property type="molecule type" value="Genomic_DNA"/>
</dbReference>
<evidence type="ECO:0000256" key="9">
    <source>
        <dbReference type="SAM" id="Phobius"/>
    </source>
</evidence>
<name>A0AAP4C6C2_9MICC</name>
<feature type="transmembrane region" description="Helical" evidence="9">
    <location>
        <begin position="148"/>
        <end position="165"/>
    </location>
</feature>
<feature type="compositionally biased region" description="Low complexity" evidence="8">
    <location>
        <begin position="52"/>
        <end position="69"/>
    </location>
</feature>
<feature type="transmembrane region" description="Helical" evidence="9">
    <location>
        <begin position="201"/>
        <end position="226"/>
    </location>
</feature>
<accession>A0AAP4C6C2</accession>
<evidence type="ECO:0000256" key="3">
    <source>
        <dbReference type="ARBA" id="ARBA00022448"/>
    </source>
</evidence>
<dbReference type="Pfam" id="PF01594">
    <property type="entry name" value="AI-2E_transport"/>
    <property type="match status" value="1"/>
</dbReference>
<evidence type="ECO:0000256" key="8">
    <source>
        <dbReference type="SAM" id="MobiDB-lite"/>
    </source>
</evidence>
<evidence type="ECO:0000313" key="10">
    <source>
        <dbReference type="EMBL" id="MDK6274357.1"/>
    </source>
</evidence>
<dbReference type="GO" id="GO:0055085">
    <property type="term" value="P:transmembrane transport"/>
    <property type="evidence" value="ECO:0007669"/>
    <property type="project" value="TreeGrafter"/>
</dbReference>
<dbReference type="Proteomes" id="UP001240483">
    <property type="component" value="Unassembled WGS sequence"/>
</dbReference>
<feature type="transmembrane region" description="Helical" evidence="9">
    <location>
        <begin position="436"/>
        <end position="469"/>
    </location>
</feature>
<feature type="transmembrane region" description="Helical" evidence="9">
    <location>
        <begin position="368"/>
        <end position="394"/>
    </location>
</feature>
<evidence type="ECO:0000313" key="11">
    <source>
        <dbReference type="Proteomes" id="UP001240483"/>
    </source>
</evidence>
<evidence type="ECO:0000256" key="1">
    <source>
        <dbReference type="ARBA" id="ARBA00004651"/>
    </source>
</evidence>
<dbReference type="AlphaFoldDB" id="A0AAP4C6C2"/>
<evidence type="ECO:0000256" key="7">
    <source>
        <dbReference type="ARBA" id="ARBA00023136"/>
    </source>
</evidence>
<dbReference type="PANTHER" id="PTHR21716:SF53">
    <property type="entry name" value="PERMEASE PERM-RELATED"/>
    <property type="match status" value="1"/>
</dbReference>
<reference evidence="10" key="1">
    <citation type="submission" date="2023-05" db="EMBL/GenBank/DDBJ databases">
        <title>Cataloging the Phylogenetic Diversity of Human Bladder Bacteria.</title>
        <authorList>
            <person name="Du J."/>
        </authorList>
    </citation>
    <scope>NUCLEOTIDE SEQUENCE</scope>
    <source>
        <strain evidence="10">UMB9978</strain>
    </source>
</reference>
<protein>
    <submittedName>
        <fullName evidence="10">AI-2E family transporter</fullName>
    </submittedName>
</protein>
<evidence type="ECO:0000256" key="5">
    <source>
        <dbReference type="ARBA" id="ARBA00022692"/>
    </source>
</evidence>
<comment type="subcellular location">
    <subcellularLocation>
        <location evidence="1">Cell membrane</location>
        <topology evidence="1">Multi-pass membrane protein</topology>
    </subcellularLocation>
</comment>
<feature type="transmembrane region" description="Helical" evidence="9">
    <location>
        <begin position="171"/>
        <end position="189"/>
    </location>
</feature>
<keyword evidence="3" id="KW-0813">Transport</keyword>
<comment type="similarity">
    <text evidence="2">Belongs to the autoinducer-2 exporter (AI-2E) (TC 2.A.86) family.</text>
</comment>
<keyword evidence="4" id="KW-1003">Cell membrane</keyword>
<gene>
    <name evidence="10" type="ORF">QP116_01110</name>
</gene>
<proteinExistence type="inferred from homology"/>
<feature type="region of interest" description="Disordered" evidence="8">
    <location>
        <begin position="1"/>
        <end position="81"/>
    </location>
</feature>
<keyword evidence="7 9" id="KW-0472">Membrane</keyword>
<evidence type="ECO:0000256" key="2">
    <source>
        <dbReference type="ARBA" id="ARBA00009773"/>
    </source>
</evidence>
<sequence length="480" mass="51018">MTPHQDETPSSDSETENTRPPGMQPDDLPEEVRLSSNARDTDADDADEESAESATLNADSGDASGGASSVPEGHGAVSASTPAAARFRKFVPVWLGRALTTTGAPDRHVQEPTHDVAVDTDATLQPDLDDADGKPAGSAVASTPVKTGFGLAVGVAIAVIAWLVLAELSQLLTWIALAMFIALGLNPIVRFFESRGWRRWIGVLVVALGMVAFIGGFLSLLIPALITQITELARRAPTILDGVTNHPLVEKLDAQFHVIDKANEEVRAFINSPDTLANVINAGNFVGQFFFGALIVFVLATYFLASMPQLKLFVYSFAPASKRERVAVLSENITRSVGNYVMGQATVAIINACFSFILMTIFGVPYSLLLALCVAMLAFIPLVGGVTAGALVVIVDLFSLSWQSTLLYAILYIVYLQVEAYFISPKIMSRAVKVPGAVVVIAVIAGGALFGVLGALMAIPVAAAAITLIKEVFFRRQDAR</sequence>
<feature type="transmembrane region" description="Helical" evidence="9">
    <location>
        <begin position="285"/>
        <end position="305"/>
    </location>
</feature>
<organism evidence="10 11">
    <name type="scientific">Pseudoglutamicibacter cumminsii</name>
    <dbReference type="NCBI Taxonomy" id="156979"/>
    <lineage>
        <taxon>Bacteria</taxon>
        <taxon>Bacillati</taxon>
        <taxon>Actinomycetota</taxon>
        <taxon>Actinomycetes</taxon>
        <taxon>Micrococcales</taxon>
        <taxon>Micrococcaceae</taxon>
        <taxon>Pseudoglutamicibacter</taxon>
    </lineage>
</organism>
<keyword evidence="6 9" id="KW-1133">Transmembrane helix</keyword>
<feature type="transmembrane region" description="Helical" evidence="9">
    <location>
        <begin position="340"/>
        <end position="362"/>
    </location>
</feature>
<keyword evidence="5 9" id="KW-0812">Transmembrane</keyword>